<dbReference type="InterPro" id="IPR003339">
    <property type="entry name" value="ABC/ECF_trnsptr_transmembrane"/>
</dbReference>
<dbReference type="RefSeq" id="WP_070967117.1">
    <property type="nucleotide sequence ID" value="NZ_CP017603.1"/>
</dbReference>
<reference evidence="8 10" key="2">
    <citation type="submission" date="2017-03" db="EMBL/GenBank/DDBJ databases">
        <title>Complete sequence of Clostridium formicaceticum DSM 92.</title>
        <authorList>
            <person name="Poehlein A."/>
            <person name="Karl M."/>
            <person name="Bengelsdorf F.R."/>
            <person name="Duerre P."/>
            <person name="Daniel R."/>
        </authorList>
    </citation>
    <scope>NUCLEOTIDE SEQUENCE [LARGE SCALE GENOMIC DNA]</scope>
    <source>
        <strain evidence="8 10">DSM 92</strain>
    </source>
</reference>
<dbReference type="GO" id="GO:0006824">
    <property type="term" value="P:cobalt ion transport"/>
    <property type="evidence" value="ECO:0007669"/>
    <property type="project" value="InterPro"/>
</dbReference>
<dbReference type="InterPro" id="IPR012809">
    <property type="entry name" value="ECF_CbiQ"/>
</dbReference>
<evidence type="ECO:0000256" key="1">
    <source>
        <dbReference type="ARBA" id="ARBA00004651"/>
    </source>
</evidence>
<sequence length="244" mass="28130">MYFIDHLAYSSSLRKVEPNQKFIFSLSTMLVVLLAKNYIVPIAVILFMGIIIMKKGGTSAQNFVKALFLPFFFLVMGVLPVMLQVEIQEGFKIYGTWKGFYDALFLVVRALAAVTCLYFFILTTPMVDTLQLLKKYKCPILIRELMFLMYRFIMLLTEITTKIFFAQKSRGGYYNTTNSRQALSQLVASLFLGLHQRSKESYQGLIARGYQGEIDLLIVEYENSPKNWCFIMITQVVLVFLLMI</sequence>
<evidence type="ECO:0000313" key="8">
    <source>
        <dbReference type="EMBL" id="ARE86499.1"/>
    </source>
</evidence>
<evidence type="ECO:0000313" key="10">
    <source>
        <dbReference type="Proteomes" id="UP000192478"/>
    </source>
</evidence>
<evidence type="ECO:0000256" key="6">
    <source>
        <dbReference type="SAM" id="Phobius"/>
    </source>
</evidence>
<evidence type="ECO:0000256" key="3">
    <source>
        <dbReference type="ARBA" id="ARBA00022692"/>
    </source>
</evidence>
<keyword evidence="3 6" id="KW-0812">Transmembrane</keyword>
<accession>A0AAC9RJ41</accession>
<evidence type="ECO:0000256" key="5">
    <source>
        <dbReference type="ARBA" id="ARBA00023136"/>
    </source>
</evidence>
<evidence type="ECO:0000256" key="4">
    <source>
        <dbReference type="ARBA" id="ARBA00022989"/>
    </source>
</evidence>
<dbReference type="Proteomes" id="UP000192478">
    <property type="component" value="Chromosome"/>
</dbReference>
<dbReference type="Pfam" id="PF02361">
    <property type="entry name" value="CbiQ"/>
    <property type="match status" value="1"/>
</dbReference>
<reference evidence="7 9" key="1">
    <citation type="submission" date="2016-10" db="EMBL/GenBank/DDBJ databases">
        <title>Complete Genome Sequence of Acetogen Clostridium formicoaceticum ATCC 27076.</title>
        <authorList>
            <person name="Bao T."/>
            <person name="Cheng C."/>
            <person name="Zhao J."/>
            <person name="Yang S.-T."/>
            <person name="Wang J."/>
            <person name="Wang M."/>
        </authorList>
    </citation>
    <scope>NUCLEOTIDE SEQUENCE [LARGE SCALE GENOMIC DNA]</scope>
    <source>
        <strain evidence="7 9">ATCC 27076</strain>
    </source>
</reference>
<dbReference type="GO" id="GO:0043190">
    <property type="term" value="C:ATP-binding cassette (ABC) transporter complex"/>
    <property type="evidence" value="ECO:0007669"/>
    <property type="project" value="InterPro"/>
</dbReference>
<keyword evidence="4 6" id="KW-1133">Transmembrane helix</keyword>
<dbReference type="EMBL" id="CP017603">
    <property type="protein sequence ID" value="AOY76131.1"/>
    <property type="molecule type" value="Genomic_DNA"/>
</dbReference>
<feature type="transmembrane region" description="Helical" evidence="6">
    <location>
        <begin position="63"/>
        <end position="83"/>
    </location>
</feature>
<keyword evidence="5 6" id="KW-0472">Membrane</keyword>
<organism evidence="8 10">
    <name type="scientific">Clostridium formicaceticum</name>
    <dbReference type="NCBI Taxonomy" id="1497"/>
    <lineage>
        <taxon>Bacteria</taxon>
        <taxon>Bacillati</taxon>
        <taxon>Bacillota</taxon>
        <taxon>Clostridia</taxon>
        <taxon>Eubacteriales</taxon>
        <taxon>Clostridiaceae</taxon>
        <taxon>Clostridium</taxon>
    </lineage>
</organism>
<dbReference type="NCBIfam" id="TIGR02454">
    <property type="entry name" value="ECF_T_CbiQ"/>
    <property type="match status" value="1"/>
</dbReference>
<proteinExistence type="predicted"/>
<keyword evidence="2" id="KW-1003">Cell membrane</keyword>
<name>A0AAC9RJ41_9CLOT</name>
<evidence type="ECO:0000256" key="2">
    <source>
        <dbReference type="ARBA" id="ARBA00022475"/>
    </source>
</evidence>
<dbReference type="AlphaFoldDB" id="A0AAC9RJ41"/>
<dbReference type="EMBL" id="CP020559">
    <property type="protein sequence ID" value="ARE86499.1"/>
    <property type="molecule type" value="Genomic_DNA"/>
</dbReference>
<dbReference type="CDD" id="cd16914">
    <property type="entry name" value="EcfT"/>
    <property type="match status" value="1"/>
</dbReference>
<dbReference type="PANTHER" id="PTHR43723">
    <property type="entry name" value="COBALT TRANSPORT PROTEIN CBIQ"/>
    <property type="match status" value="1"/>
</dbReference>
<feature type="transmembrane region" description="Helical" evidence="6">
    <location>
        <begin position="145"/>
        <end position="165"/>
    </location>
</feature>
<evidence type="ECO:0000313" key="7">
    <source>
        <dbReference type="EMBL" id="AOY76131.1"/>
    </source>
</evidence>
<comment type="subcellular location">
    <subcellularLocation>
        <location evidence="1">Cell membrane</location>
        <topology evidence="1">Multi-pass membrane protein</topology>
    </subcellularLocation>
</comment>
<feature type="transmembrane region" description="Helical" evidence="6">
    <location>
        <begin position="22"/>
        <end position="51"/>
    </location>
</feature>
<dbReference type="InterPro" id="IPR052770">
    <property type="entry name" value="Cobalt_transport_CbiQ"/>
</dbReference>
<keyword evidence="9" id="KW-1185">Reference proteome</keyword>
<feature type="transmembrane region" description="Helical" evidence="6">
    <location>
        <begin position="103"/>
        <end position="124"/>
    </location>
</feature>
<dbReference type="KEGG" id="cfm:BJL90_09590"/>
<gene>
    <name evidence="8" type="primary">cbiQ</name>
    <name evidence="7" type="ORF">BJL90_09590</name>
    <name evidence="8" type="ORF">CLFO_08210</name>
</gene>
<dbReference type="Proteomes" id="UP000177894">
    <property type="component" value="Chromosome"/>
</dbReference>
<dbReference type="PANTHER" id="PTHR43723:SF1">
    <property type="entry name" value="COBALT TRANSPORT PROTEIN CBIQ"/>
    <property type="match status" value="1"/>
</dbReference>
<protein>
    <submittedName>
        <fullName evidence="7">Cobalt ECF transporter T component CbiQ</fullName>
    </submittedName>
    <submittedName>
        <fullName evidence="8">Cobalt transport protein CbiQ</fullName>
    </submittedName>
</protein>
<evidence type="ECO:0000313" key="9">
    <source>
        <dbReference type="Proteomes" id="UP000177894"/>
    </source>
</evidence>